<evidence type="ECO:0000259" key="3">
    <source>
        <dbReference type="Pfam" id="PF00013"/>
    </source>
</evidence>
<feature type="region of interest" description="Disordered" evidence="2">
    <location>
        <begin position="1"/>
        <end position="23"/>
    </location>
</feature>
<dbReference type="PROSITE" id="PS50084">
    <property type="entry name" value="KH_TYPE_1"/>
    <property type="match status" value="1"/>
</dbReference>
<organism evidence="4 5">
    <name type="scientific">Dibothriocephalus latus</name>
    <name type="common">Fish tapeworm</name>
    <name type="synonym">Diphyllobothrium latum</name>
    <dbReference type="NCBI Taxonomy" id="60516"/>
    <lineage>
        <taxon>Eukaryota</taxon>
        <taxon>Metazoa</taxon>
        <taxon>Spiralia</taxon>
        <taxon>Lophotrochozoa</taxon>
        <taxon>Platyhelminthes</taxon>
        <taxon>Cestoda</taxon>
        <taxon>Eucestoda</taxon>
        <taxon>Diphyllobothriidea</taxon>
        <taxon>Diphyllobothriidae</taxon>
        <taxon>Dibothriocephalus</taxon>
    </lineage>
</organism>
<proteinExistence type="predicted"/>
<dbReference type="Gene3D" id="3.30.1370.10">
    <property type="entry name" value="K Homology domain, type 1"/>
    <property type="match status" value="1"/>
</dbReference>
<feature type="domain" description="K Homology" evidence="3">
    <location>
        <begin position="34"/>
        <end position="67"/>
    </location>
</feature>
<evidence type="ECO:0000256" key="2">
    <source>
        <dbReference type="SAM" id="MobiDB-lite"/>
    </source>
</evidence>
<dbReference type="InterPro" id="IPR004088">
    <property type="entry name" value="KH_dom_type_1"/>
</dbReference>
<reference evidence="4 5" key="1">
    <citation type="submission" date="2018-11" db="EMBL/GenBank/DDBJ databases">
        <authorList>
            <consortium name="Pathogen Informatics"/>
        </authorList>
    </citation>
    <scope>NUCLEOTIDE SEQUENCE [LARGE SCALE GENOMIC DNA]</scope>
</reference>
<dbReference type="GO" id="GO:0003723">
    <property type="term" value="F:RNA binding"/>
    <property type="evidence" value="ECO:0007669"/>
    <property type="project" value="UniProtKB-UniRule"/>
</dbReference>
<evidence type="ECO:0000313" key="5">
    <source>
        <dbReference type="Proteomes" id="UP000281553"/>
    </source>
</evidence>
<dbReference type="InterPro" id="IPR036612">
    <property type="entry name" value="KH_dom_type_1_sf"/>
</dbReference>
<evidence type="ECO:0000256" key="1">
    <source>
        <dbReference type="PROSITE-ProRule" id="PRU00117"/>
    </source>
</evidence>
<keyword evidence="5" id="KW-1185">Reference proteome</keyword>
<keyword evidence="1" id="KW-0694">RNA-binding</keyword>
<sequence length="88" mass="9547">MDEGTEDPTTATETQQLCPRETSPTKQADLIYLKVLVPSIAAGAIIGKGGEAIAQIQNETGAKIKLSKLNDFYPGNLPYDHYLLTVLR</sequence>
<gene>
    <name evidence="4" type="ORF">DILT_LOCUS6363</name>
</gene>
<dbReference type="EMBL" id="UYRU01049370">
    <property type="protein sequence ID" value="VDN10532.1"/>
    <property type="molecule type" value="Genomic_DNA"/>
</dbReference>
<dbReference type="AlphaFoldDB" id="A0A3P7NQ00"/>
<protein>
    <recommendedName>
        <fullName evidence="3">K Homology domain-containing protein</fullName>
    </recommendedName>
</protein>
<feature type="compositionally biased region" description="Polar residues" evidence="2">
    <location>
        <begin position="7"/>
        <end position="23"/>
    </location>
</feature>
<name>A0A3P7NQ00_DIBLA</name>
<dbReference type="SUPFAM" id="SSF54791">
    <property type="entry name" value="Eukaryotic type KH-domain (KH-domain type I)"/>
    <property type="match status" value="1"/>
</dbReference>
<dbReference type="Proteomes" id="UP000281553">
    <property type="component" value="Unassembled WGS sequence"/>
</dbReference>
<accession>A0A3P7NQ00</accession>
<dbReference type="OrthoDB" id="441329at2759"/>
<dbReference type="Pfam" id="PF00013">
    <property type="entry name" value="KH_1"/>
    <property type="match status" value="1"/>
</dbReference>
<evidence type="ECO:0000313" key="4">
    <source>
        <dbReference type="EMBL" id="VDN10532.1"/>
    </source>
</evidence>